<evidence type="ECO:0000313" key="3">
    <source>
        <dbReference type="Proteomes" id="UP000266841"/>
    </source>
</evidence>
<feature type="compositionally biased region" description="Basic and acidic residues" evidence="1">
    <location>
        <begin position="74"/>
        <end position="87"/>
    </location>
</feature>
<feature type="region of interest" description="Disordered" evidence="1">
    <location>
        <begin position="1"/>
        <end position="87"/>
    </location>
</feature>
<comment type="caution">
    <text evidence="2">The sequence shown here is derived from an EMBL/GenBank/DDBJ whole genome shotgun (WGS) entry which is preliminary data.</text>
</comment>
<protein>
    <submittedName>
        <fullName evidence="2">Uncharacterized protein</fullName>
    </submittedName>
</protein>
<feature type="compositionally biased region" description="Basic and acidic residues" evidence="1">
    <location>
        <begin position="43"/>
        <end position="55"/>
    </location>
</feature>
<name>K0SGV1_THAOC</name>
<evidence type="ECO:0000313" key="2">
    <source>
        <dbReference type="EMBL" id="EJK60196.1"/>
    </source>
</evidence>
<keyword evidence="3" id="KW-1185">Reference proteome</keyword>
<dbReference type="Proteomes" id="UP000266841">
    <property type="component" value="Unassembled WGS sequence"/>
</dbReference>
<evidence type="ECO:0000256" key="1">
    <source>
        <dbReference type="SAM" id="MobiDB-lite"/>
    </source>
</evidence>
<accession>K0SGV1</accession>
<dbReference type="AlphaFoldDB" id="K0SGV1"/>
<sequence>MSMIVAFPDALDGRRSSRGRNIAGSRRTTRPRGLIGKGSAVKVDCENRAKREQPRPRCSPESCRTKSSGSGGSMDRRARFKAQDSKGDVLVDFPSERRRRPAKSRNRIETMFRQKQQTQDADVANVSNVVKRESARTLDDSFDWRDSSIVWGDETTSHTDDVDDINSESLDQSVRSLNPCSAWQSMSYRSLKEPFGGSKKTDRLAQSMTNLFAGNTGAG</sequence>
<reference evidence="2 3" key="1">
    <citation type="journal article" date="2012" name="Genome Biol.">
        <title>Genome and low-iron response of an oceanic diatom adapted to chronic iron limitation.</title>
        <authorList>
            <person name="Lommer M."/>
            <person name="Specht M."/>
            <person name="Roy A.S."/>
            <person name="Kraemer L."/>
            <person name="Andreson R."/>
            <person name="Gutowska M.A."/>
            <person name="Wolf J."/>
            <person name="Bergner S.V."/>
            <person name="Schilhabel M.B."/>
            <person name="Klostermeier U.C."/>
            <person name="Beiko R.G."/>
            <person name="Rosenstiel P."/>
            <person name="Hippler M."/>
            <person name="Laroche J."/>
        </authorList>
    </citation>
    <scope>NUCLEOTIDE SEQUENCE [LARGE SCALE GENOMIC DNA]</scope>
    <source>
        <strain evidence="2 3">CCMP1005</strain>
    </source>
</reference>
<dbReference type="EMBL" id="AGNL01021403">
    <property type="protein sequence ID" value="EJK60196.1"/>
    <property type="molecule type" value="Genomic_DNA"/>
</dbReference>
<organism evidence="2 3">
    <name type="scientific">Thalassiosira oceanica</name>
    <name type="common">Marine diatom</name>
    <dbReference type="NCBI Taxonomy" id="159749"/>
    <lineage>
        <taxon>Eukaryota</taxon>
        <taxon>Sar</taxon>
        <taxon>Stramenopiles</taxon>
        <taxon>Ochrophyta</taxon>
        <taxon>Bacillariophyta</taxon>
        <taxon>Coscinodiscophyceae</taxon>
        <taxon>Thalassiosirophycidae</taxon>
        <taxon>Thalassiosirales</taxon>
        <taxon>Thalassiosiraceae</taxon>
        <taxon>Thalassiosira</taxon>
    </lineage>
</organism>
<proteinExistence type="predicted"/>
<gene>
    <name evidence="2" type="ORF">THAOC_19501</name>
</gene>